<sequence>MLKWPMFDLPFEPMLSYWLGGISTYDLEETLGVALSAYNPNNKIDREIVIGNYILTRFDDLTYRHKFLLFKVLEGALRIPEFDFSAQFESDFEENTCVAWDETQINDARGFFEDIYRLASEEWMEDLHKASLEDTSAW</sequence>
<dbReference type="RefSeq" id="WP_092274331.1">
    <property type="nucleotide sequence ID" value="NZ_CP196739.1"/>
</dbReference>
<organism evidence="1 2">
    <name type="scientific">Pseudomonas prosekii</name>
    <dbReference type="NCBI Taxonomy" id="1148509"/>
    <lineage>
        <taxon>Bacteria</taxon>
        <taxon>Pseudomonadati</taxon>
        <taxon>Pseudomonadota</taxon>
        <taxon>Gammaproteobacteria</taxon>
        <taxon>Pseudomonadales</taxon>
        <taxon>Pseudomonadaceae</taxon>
        <taxon>Pseudomonas</taxon>
    </lineage>
</organism>
<reference evidence="2" key="1">
    <citation type="submission" date="2016-10" db="EMBL/GenBank/DDBJ databases">
        <authorList>
            <person name="Varghese N."/>
            <person name="Submissions S."/>
        </authorList>
    </citation>
    <scope>NUCLEOTIDE SEQUENCE [LARGE SCALE GENOMIC DNA]</scope>
    <source>
        <strain evidence="2">LMG 26867</strain>
    </source>
</reference>
<accession>A0A1H1UI05</accession>
<dbReference type="Proteomes" id="UP000198481">
    <property type="component" value="Chromosome I"/>
</dbReference>
<name>A0A1H1UI05_9PSED</name>
<evidence type="ECO:0000313" key="2">
    <source>
        <dbReference type="Proteomes" id="UP000198481"/>
    </source>
</evidence>
<gene>
    <name evidence="1" type="ORF">SAMN05216222_2105</name>
</gene>
<dbReference type="STRING" id="1148509.SAMN05216222_2105"/>
<dbReference type="EMBL" id="LT629762">
    <property type="protein sequence ID" value="SDS71990.1"/>
    <property type="molecule type" value="Genomic_DNA"/>
</dbReference>
<evidence type="ECO:0008006" key="3">
    <source>
        <dbReference type="Google" id="ProtNLM"/>
    </source>
</evidence>
<protein>
    <recommendedName>
        <fullName evidence="3">CdiI immunity protein domain-containing protein</fullName>
    </recommendedName>
</protein>
<dbReference type="AlphaFoldDB" id="A0A1H1UI05"/>
<proteinExistence type="predicted"/>
<evidence type="ECO:0000313" key="1">
    <source>
        <dbReference type="EMBL" id="SDS71990.1"/>
    </source>
</evidence>